<evidence type="ECO:0008006" key="3">
    <source>
        <dbReference type="Google" id="ProtNLM"/>
    </source>
</evidence>
<proteinExistence type="predicted"/>
<reference evidence="1 2" key="1">
    <citation type="submission" date="2024-11" db="EMBL/GenBank/DDBJ databases">
        <title>Adaptive evolution of stress response genes in parasites aligns with host niche diversity.</title>
        <authorList>
            <person name="Hahn C."/>
            <person name="Resl P."/>
        </authorList>
    </citation>
    <scope>NUCLEOTIDE SEQUENCE [LARGE SCALE GENOMIC DNA]</scope>
    <source>
        <strain evidence="1">EGGRZ-B1_66</strain>
        <tissue evidence="1">Body</tissue>
    </source>
</reference>
<dbReference type="Gene3D" id="3.40.50.11960">
    <property type="match status" value="1"/>
</dbReference>
<evidence type="ECO:0000313" key="2">
    <source>
        <dbReference type="Proteomes" id="UP001626550"/>
    </source>
</evidence>
<keyword evidence="2" id="KW-1185">Reference proteome</keyword>
<evidence type="ECO:0000313" key="1">
    <source>
        <dbReference type="EMBL" id="KAL3316764.1"/>
    </source>
</evidence>
<dbReference type="Pfam" id="PF10199">
    <property type="entry name" value="Adaptin_binding"/>
    <property type="match status" value="1"/>
</dbReference>
<dbReference type="AlphaFoldDB" id="A0ABD2QB34"/>
<dbReference type="PANTHER" id="PTHR14659">
    <property type="entry name" value="ALPHA- AND GAMMA-ADAPTIN-BINDING PROTEIN P34"/>
    <property type="match status" value="1"/>
</dbReference>
<comment type="caution">
    <text evidence="1">The sequence shown here is derived from an EMBL/GenBank/DDBJ whole genome shotgun (WGS) entry which is preliminary data.</text>
</comment>
<organism evidence="1 2">
    <name type="scientific">Cichlidogyrus casuarinus</name>
    <dbReference type="NCBI Taxonomy" id="1844966"/>
    <lineage>
        <taxon>Eukaryota</taxon>
        <taxon>Metazoa</taxon>
        <taxon>Spiralia</taxon>
        <taxon>Lophotrochozoa</taxon>
        <taxon>Platyhelminthes</taxon>
        <taxon>Monogenea</taxon>
        <taxon>Monopisthocotylea</taxon>
        <taxon>Dactylogyridea</taxon>
        <taxon>Ancyrocephalidae</taxon>
        <taxon>Cichlidogyrus</taxon>
    </lineage>
</organism>
<name>A0ABD2QB34_9PLAT</name>
<dbReference type="EMBL" id="JBJKFK010000485">
    <property type="protein sequence ID" value="KAL3316764.1"/>
    <property type="molecule type" value="Genomic_DNA"/>
</dbReference>
<dbReference type="PANTHER" id="PTHR14659:SF1">
    <property type="entry name" value="ALPHA- AND GAMMA-ADAPTIN-BINDING PROTEIN P34"/>
    <property type="match status" value="1"/>
</dbReference>
<sequence length="178" mass="20547">MEGLVISCISTPYEEERFRSIFSHISGLSIPVKILIVKSHEDFAQEGIKKIMRTFHENDFELIEFEPTDKSLYEPEDYGINRLKEALSSHKWRFAVLSSGIPADETSSNNSETDHEEDCEDFEIIMTNLANLKASMDKMPDESKEEMAKKITREFWKAIDGEDGELDEMFDIVKQNLN</sequence>
<dbReference type="InterPro" id="IPR019341">
    <property type="entry name" value="Alpha/Gamma-adaptin-bd_p34"/>
</dbReference>
<accession>A0ABD2QB34</accession>
<gene>
    <name evidence="1" type="ORF">Ciccas_004585</name>
</gene>
<dbReference type="Proteomes" id="UP001626550">
    <property type="component" value="Unassembled WGS sequence"/>
</dbReference>
<protein>
    <recommendedName>
        <fullName evidence="3">Alpha-and gamma-adaptin-binding protein p34</fullName>
    </recommendedName>
</protein>